<gene>
    <name evidence="2" type="ORF">DSM02_851</name>
</gene>
<protein>
    <submittedName>
        <fullName evidence="2">Uncharacterized protein</fullName>
    </submittedName>
</protein>
<evidence type="ECO:0000313" key="3">
    <source>
        <dbReference type="Proteomes" id="UP000289859"/>
    </source>
</evidence>
<keyword evidence="1" id="KW-0472">Membrane</keyword>
<keyword evidence="1" id="KW-1133">Transmembrane helix</keyword>
<keyword evidence="3" id="KW-1185">Reference proteome</keyword>
<dbReference type="AlphaFoldDB" id="A0A4Q0PFM3"/>
<sequence length="142" mass="15878">MEKIKVTEARELCQLNGIEIYPFHIAYSTRIAVNINGKVRLGKDLYISETVRDHNGKWMIGYKEKINNMWLFYAAKIKKKLKAHNLEVGNTGGAAAAGLPFFITPKDEFIACLILFAIVVGLTALVTVLALAYAAYKKNKDN</sequence>
<evidence type="ECO:0000313" key="2">
    <source>
        <dbReference type="EMBL" id="RXG25684.1"/>
    </source>
</evidence>
<feature type="transmembrane region" description="Helical" evidence="1">
    <location>
        <begin position="86"/>
        <end position="103"/>
    </location>
</feature>
<dbReference type="Proteomes" id="UP000289859">
    <property type="component" value="Unassembled WGS sequence"/>
</dbReference>
<feature type="transmembrane region" description="Helical" evidence="1">
    <location>
        <begin position="109"/>
        <end position="136"/>
    </location>
</feature>
<dbReference type="EMBL" id="QOVK01000002">
    <property type="protein sequence ID" value="RXG25684.1"/>
    <property type="molecule type" value="Genomic_DNA"/>
</dbReference>
<comment type="caution">
    <text evidence="2">The sequence shown here is derived from an EMBL/GenBank/DDBJ whole genome shotgun (WGS) entry which is preliminary data.</text>
</comment>
<evidence type="ECO:0000256" key="1">
    <source>
        <dbReference type="SAM" id="Phobius"/>
    </source>
</evidence>
<dbReference type="RefSeq" id="WP_128764490.1">
    <property type="nucleotide sequence ID" value="NZ_JBHUOO010000023.1"/>
</dbReference>
<organism evidence="2 3">
    <name type="scientific">Leeuwenhoekiella polynyae</name>
    <dbReference type="NCBI Taxonomy" id="1550906"/>
    <lineage>
        <taxon>Bacteria</taxon>
        <taxon>Pseudomonadati</taxon>
        <taxon>Bacteroidota</taxon>
        <taxon>Flavobacteriia</taxon>
        <taxon>Flavobacteriales</taxon>
        <taxon>Flavobacteriaceae</taxon>
        <taxon>Leeuwenhoekiella</taxon>
    </lineage>
</organism>
<reference evidence="2 3" key="1">
    <citation type="submission" date="2018-07" db="EMBL/GenBank/DDBJ databases">
        <title>Leeuwenhoekiella genomics.</title>
        <authorList>
            <person name="Tahon G."/>
            <person name="Willems A."/>
        </authorList>
    </citation>
    <scope>NUCLEOTIDE SEQUENCE [LARGE SCALE GENOMIC DNA]</scope>
    <source>
        <strain evidence="2 3">LMG 29608</strain>
    </source>
</reference>
<keyword evidence="1" id="KW-0812">Transmembrane</keyword>
<proteinExistence type="predicted"/>
<name>A0A4Q0PFM3_9FLAO</name>
<accession>A0A4Q0PFM3</accession>